<dbReference type="EMBL" id="JAINDJ010000003">
    <property type="protein sequence ID" value="KAG9452657.1"/>
    <property type="molecule type" value="Genomic_DNA"/>
</dbReference>
<organism evidence="1 2">
    <name type="scientific">Aristolochia fimbriata</name>
    <name type="common">White veined hardy Dutchman's pipe vine</name>
    <dbReference type="NCBI Taxonomy" id="158543"/>
    <lineage>
        <taxon>Eukaryota</taxon>
        <taxon>Viridiplantae</taxon>
        <taxon>Streptophyta</taxon>
        <taxon>Embryophyta</taxon>
        <taxon>Tracheophyta</taxon>
        <taxon>Spermatophyta</taxon>
        <taxon>Magnoliopsida</taxon>
        <taxon>Magnoliidae</taxon>
        <taxon>Piperales</taxon>
        <taxon>Aristolochiaceae</taxon>
        <taxon>Aristolochia</taxon>
    </lineage>
</organism>
<dbReference type="AlphaFoldDB" id="A0AAV7EYM5"/>
<evidence type="ECO:0000313" key="2">
    <source>
        <dbReference type="Proteomes" id="UP000825729"/>
    </source>
</evidence>
<accession>A0AAV7EYM5</accession>
<name>A0AAV7EYM5_ARIFI</name>
<evidence type="ECO:0008006" key="3">
    <source>
        <dbReference type="Google" id="ProtNLM"/>
    </source>
</evidence>
<comment type="caution">
    <text evidence="1">The sequence shown here is derived from an EMBL/GenBank/DDBJ whole genome shotgun (WGS) entry which is preliminary data.</text>
</comment>
<proteinExistence type="predicted"/>
<dbReference type="Proteomes" id="UP000825729">
    <property type="component" value="Unassembled WGS sequence"/>
</dbReference>
<evidence type="ECO:0000313" key="1">
    <source>
        <dbReference type="EMBL" id="KAG9452657.1"/>
    </source>
</evidence>
<sequence>MTAVVFRSFVEIWQMEVILAKEQDEGKFAPKDGVLPKLTYLSLESLPELKGVCNEEIFPCFPLLENIVVVKCPKLKSLPLKRENLAYLKQIRASRKWFESLQQDLMIEEEAKSNLQSLFKMHWSETE</sequence>
<dbReference type="Gene3D" id="3.80.10.10">
    <property type="entry name" value="Ribonuclease Inhibitor"/>
    <property type="match status" value="1"/>
</dbReference>
<keyword evidence="2" id="KW-1185">Reference proteome</keyword>
<protein>
    <recommendedName>
        <fullName evidence="3">Disease resistance protein</fullName>
    </recommendedName>
</protein>
<reference evidence="1 2" key="1">
    <citation type="submission" date="2021-07" db="EMBL/GenBank/DDBJ databases">
        <title>The Aristolochia fimbriata genome: insights into angiosperm evolution, floral development and chemical biosynthesis.</title>
        <authorList>
            <person name="Jiao Y."/>
        </authorList>
    </citation>
    <scope>NUCLEOTIDE SEQUENCE [LARGE SCALE GENOMIC DNA]</scope>
    <source>
        <strain evidence="1">IBCAS-2021</strain>
        <tissue evidence="1">Leaf</tissue>
    </source>
</reference>
<gene>
    <name evidence="1" type="ORF">H6P81_005561</name>
</gene>
<dbReference type="InterPro" id="IPR032675">
    <property type="entry name" value="LRR_dom_sf"/>
</dbReference>